<dbReference type="InterPro" id="IPR012417">
    <property type="entry name" value="CaM-bd_dom_pln"/>
</dbReference>
<dbReference type="Pfam" id="PF07839">
    <property type="entry name" value="CaM_binding"/>
    <property type="match status" value="1"/>
</dbReference>
<protein>
    <recommendedName>
        <fullName evidence="1">Calmodulin-binding domain-containing protein</fullName>
    </recommendedName>
</protein>
<dbReference type="GO" id="GO:0005516">
    <property type="term" value="F:calmodulin binding"/>
    <property type="evidence" value="ECO:0007669"/>
    <property type="project" value="InterPro"/>
</dbReference>
<comment type="caution">
    <text evidence="2">The sequence shown here is derived from an EMBL/GenBank/DDBJ whole genome shotgun (WGS) entry which is preliminary data.</text>
</comment>
<dbReference type="PANTHER" id="PTHR33349:SF26">
    <property type="entry name" value="CALMODULIN-BINDING DOMAIN-CONTAINING PROTEIN"/>
    <property type="match status" value="1"/>
</dbReference>
<keyword evidence="3" id="KW-1185">Reference proteome</keyword>
<dbReference type="SMART" id="SM01054">
    <property type="entry name" value="CaM_binding"/>
    <property type="match status" value="1"/>
</dbReference>
<name>A0A8X7YIF8_POPTO</name>
<evidence type="ECO:0000259" key="1">
    <source>
        <dbReference type="SMART" id="SM01054"/>
    </source>
</evidence>
<evidence type="ECO:0000313" key="2">
    <source>
        <dbReference type="EMBL" id="KAG6745840.1"/>
    </source>
</evidence>
<sequence>MSFLEPSSVQFTRVSLKYVQCPMLVRDSIDDVVKPSLSSPVLAGKLVMQPPKSSTELSLTSFFLFTNVLFAKANTEQRNFEDKRCRDKFELGWGISLFASAAMIEKTNDVIRERSCMSTIPENGSVFPIHENESLIPENTEPEGGRIRRYSTGDITIPYTRVNILSRYLASSTGSCHDYCKYGTKHDSEMKTRNPILKSIKEKQGMNMKKTIILAERRGAFPSPGSKRHNSSVPIVTGRKVSSSTKKEIVLSKQLLLPLEVRSGAGEKKLVAPPALSSSVKRVLMRPVVSVFSQHSVKGVSQLKGQNEVVKAEYKQPGSQDVSKKTLPISDLDTDENKAMKLSQNGTLTAGLSAPPAKKIMRRTKKGIHSTHLPPSSEKKCVRHIKDGTTRISRTPISSMASSKSSRSSAYSECYVTDLKNTAANKLPSKTRPGKDGVVYTTGKGSAARKVNFRSGMVVELQPENRTSRRLIFRRRSLGEGQIGETGTSKGNLKSKEVCENEANSAKMESEKVVLEHQDMQEKKTVQSLLNNMIEETAVKLVESRKSKVKALIGAFETVISLQDSKTSSTVGA</sequence>
<dbReference type="AlphaFoldDB" id="A0A8X7YIF8"/>
<organism evidence="2 3">
    <name type="scientific">Populus tomentosa</name>
    <name type="common">Chinese white poplar</name>
    <dbReference type="NCBI Taxonomy" id="118781"/>
    <lineage>
        <taxon>Eukaryota</taxon>
        <taxon>Viridiplantae</taxon>
        <taxon>Streptophyta</taxon>
        <taxon>Embryophyta</taxon>
        <taxon>Tracheophyta</taxon>
        <taxon>Spermatophyta</taxon>
        <taxon>Magnoliopsida</taxon>
        <taxon>eudicotyledons</taxon>
        <taxon>Gunneridae</taxon>
        <taxon>Pentapetalae</taxon>
        <taxon>rosids</taxon>
        <taxon>fabids</taxon>
        <taxon>Malpighiales</taxon>
        <taxon>Salicaceae</taxon>
        <taxon>Saliceae</taxon>
        <taxon>Populus</taxon>
    </lineage>
</organism>
<feature type="domain" description="Calmodulin-binding" evidence="1">
    <location>
        <begin position="447"/>
        <end position="561"/>
    </location>
</feature>
<dbReference type="Proteomes" id="UP000886885">
    <property type="component" value="Chromosome 15D"/>
</dbReference>
<dbReference type="OrthoDB" id="766386at2759"/>
<dbReference type="EMBL" id="JAAWWB010000030">
    <property type="protein sequence ID" value="KAG6745840.1"/>
    <property type="molecule type" value="Genomic_DNA"/>
</dbReference>
<reference evidence="2" key="1">
    <citation type="journal article" date="2020" name="bioRxiv">
        <title>Hybrid origin of Populus tomentosa Carr. identified through genome sequencing and phylogenomic analysis.</title>
        <authorList>
            <person name="An X."/>
            <person name="Gao K."/>
            <person name="Chen Z."/>
            <person name="Li J."/>
            <person name="Yang X."/>
            <person name="Yang X."/>
            <person name="Zhou J."/>
            <person name="Guo T."/>
            <person name="Zhao T."/>
            <person name="Huang S."/>
            <person name="Miao D."/>
            <person name="Khan W.U."/>
            <person name="Rao P."/>
            <person name="Ye M."/>
            <person name="Lei B."/>
            <person name="Liao W."/>
            <person name="Wang J."/>
            <person name="Ji L."/>
            <person name="Li Y."/>
            <person name="Guo B."/>
            <person name="Mustafa N.S."/>
            <person name="Li S."/>
            <person name="Yun Q."/>
            <person name="Keller S.R."/>
            <person name="Mao J."/>
            <person name="Zhang R."/>
            <person name="Strauss S.H."/>
        </authorList>
    </citation>
    <scope>NUCLEOTIDE SEQUENCE</scope>
    <source>
        <strain evidence="2">GM15</strain>
        <tissue evidence="2">Leaf</tissue>
    </source>
</reference>
<proteinExistence type="predicted"/>
<accession>A0A8X7YIF8</accession>
<dbReference type="PANTHER" id="PTHR33349">
    <property type="entry name" value="EMB|CAB62594.1"/>
    <property type="match status" value="1"/>
</dbReference>
<evidence type="ECO:0000313" key="3">
    <source>
        <dbReference type="Proteomes" id="UP000886885"/>
    </source>
</evidence>
<gene>
    <name evidence="2" type="ORF">POTOM_050350</name>
</gene>